<dbReference type="InParanoid" id="W4JSD3"/>
<dbReference type="AlphaFoldDB" id="W4JSD3"/>
<dbReference type="HOGENOM" id="CLU_1896492_0_0_1"/>
<dbReference type="EMBL" id="KI925464">
    <property type="protein sequence ID" value="ETW76359.1"/>
    <property type="molecule type" value="Genomic_DNA"/>
</dbReference>
<proteinExistence type="predicted"/>
<accession>W4JSD3</accession>
<evidence type="ECO:0000313" key="2">
    <source>
        <dbReference type="EMBL" id="ETW76359.1"/>
    </source>
</evidence>
<dbReference type="RefSeq" id="XP_009551278.1">
    <property type="nucleotide sequence ID" value="XM_009552983.1"/>
</dbReference>
<feature type="region of interest" description="Disordered" evidence="1">
    <location>
        <begin position="1"/>
        <end position="34"/>
    </location>
</feature>
<evidence type="ECO:0000256" key="1">
    <source>
        <dbReference type="SAM" id="MobiDB-lite"/>
    </source>
</evidence>
<feature type="compositionally biased region" description="Pro residues" evidence="1">
    <location>
        <begin position="18"/>
        <end position="29"/>
    </location>
</feature>
<name>W4JSD3_HETIT</name>
<organism evidence="2 3">
    <name type="scientific">Heterobasidion irregulare (strain TC 32-1)</name>
    <dbReference type="NCBI Taxonomy" id="747525"/>
    <lineage>
        <taxon>Eukaryota</taxon>
        <taxon>Fungi</taxon>
        <taxon>Dikarya</taxon>
        <taxon>Basidiomycota</taxon>
        <taxon>Agaricomycotina</taxon>
        <taxon>Agaricomycetes</taxon>
        <taxon>Russulales</taxon>
        <taxon>Bondarzewiaceae</taxon>
        <taxon>Heterobasidion</taxon>
        <taxon>Heterobasidion annosum species complex</taxon>
    </lineage>
</organism>
<sequence length="134" mass="14200">MSAQTARGGSRRRTCSNFPPPPPPPPLPLFPETASACLPSQGALQGETSAKEPPSPFARDFFCKRTVARGAGEALLLLSFWRGASQPVLVATRPSSVRSFSSSSSFSSPSSSLPFSKKIQPVRAAVCPYSTLFL</sequence>
<evidence type="ECO:0000313" key="3">
    <source>
        <dbReference type="Proteomes" id="UP000030671"/>
    </source>
</evidence>
<dbReference type="GeneID" id="20676570"/>
<reference evidence="2 3" key="1">
    <citation type="journal article" date="2012" name="New Phytol.">
        <title>Insight into trade-off between wood decay and parasitism from the genome of a fungal forest pathogen.</title>
        <authorList>
            <person name="Olson A."/>
            <person name="Aerts A."/>
            <person name="Asiegbu F."/>
            <person name="Belbahri L."/>
            <person name="Bouzid O."/>
            <person name="Broberg A."/>
            <person name="Canback B."/>
            <person name="Coutinho P.M."/>
            <person name="Cullen D."/>
            <person name="Dalman K."/>
            <person name="Deflorio G."/>
            <person name="van Diepen L.T."/>
            <person name="Dunand C."/>
            <person name="Duplessis S."/>
            <person name="Durling M."/>
            <person name="Gonthier P."/>
            <person name="Grimwood J."/>
            <person name="Fossdal C.G."/>
            <person name="Hansson D."/>
            <person name="Henrissat B."/>
            <person name="Hietala A."/>
            <person name="Himmelstrand K."/>
            <person name="Hoffmeister D."/>
            <person name="Hogberg N."/>
            <person name="James T.Y."/>
            <person name="Karlsson M."/>
            <person name="Kohler A."/>
            <person name="Kues U."/>
            <person name="Lee Y.H."/>
            <person name="Lin Y.C."/>
            <person name="Lind M."/>
            <person name="Lindquist E."/>
            <person name="Lombard V."/>
            <person name="Lucas S."/>
            <person name="Lunden K."/>
            <person name="Morin E."/>
            <person name="Murat C."/>
            <person name="Park J."/>
            <person name="Raffaello T."/>
            <person name="Rouze P."/>
            <person name="Salamov A."/>
            <person name="Schmutz J."/>
            <person name="Solheim H."/>
            <person name="Stahlberg J."/>
            <person name="Velez H."/>
            <person name="de Vries R.P."/>
            <person name="Wiebenga A."/>
            <person name="Woodward S."/>
            <person name="Yakovlev I."/>
            <person name="Garbelotto M."/>
            <person name="Martin F."/>
            <person name="Grigoriev I.V."/>
            <person name="Stenlid J."/>
        </authorList>
    </citation>
    <scope>NUCLEOTIDE SEQUENCE [LARGE SCALE GENOMIC DNA]</scope>
    <source>
        <strain evidence="2 3">TC 32-1</strain>
    </source>
</reference>
<dbReference type="Proteomes" id="UP000030671">
    <property type="component" value="Unassembled WGS sequence"/>
</dbReference>
<protein>
    <submittedName>
        <fullName evidence="2">Uncharacterized protein</fullName>
    </submittedName>
</protein>
<dbReference type="KEGG" id="hir:HETIRDRAFT_454954"/>
<keyword evidence="3" id="KW-1185">Reference proteome</keyword>
<gene>
    <name evidence="2" type="ORF">HETIRDRAFT_454954</name>
</gene>